<proteinExistence type="predicted"/>
<dbReference type="EMBL" id="FQXP01000004">
    <property type="protein sequence ID" value="SHH73336.1"/>
    <property type="molecule type" value="Genomic_DNA"/>
</dbReference>
<sequence>MEERMECIKNLKQLKSNMPNDEIVDYINDLIDTLEDDSVEEVIFSFNELVVKYCFNLIETSKVRLENYSSLNTTEKLILAKGKNILDKLLYLIWIDSNAFCDSVSTWYNIENIPYSLHSIDEICQYISLFCDEARKSLS</sequence>
<dbReference type="AlphaFoldDB" id="A0A1M5VDQ4"/>
<organism evidence="1 2">
    <name type="scientific">Clostridium collagenovorans DSM 3089</name>
    <dbReference type="NCBI Taxonomy" id="1121306"/>
    <lineage>
        <taxon>Bacteria</taxon>
        <taxon>Bacillati</taxon>
        <taxon>Bacillota</taxon>
        <taxon>Clostridia</taxon>
        <taxon>Eubacteriales</taxon>
        <taxon>Clostridiaceae</taxon>
        <taxon>Clostridium</taxon>
    </lineage>
</organism>
<accession>A0A1M5VDQ4</accession>
<gene>
    <name evidence="1" type="ORF">SAMN02745196_01244</name>
</gene>
<evidence type="ECO:0000313" key="1">
    <source>
        <dbReference type="EMBL" id="SHH73336.1"/>
    </source>
</evidence>
<keyword evidence="2" id="KW-1185">Reference proteome</keyword>
<evidence type="ECO:0000313" key="2">
    <source>
        <dbReference type="Proteomes" id="UP000184526"/>
    </source>
</evidence>
<name>A0A1M5VDQ4_9CLOT</name>
<dbReference type="RefSeq" id="WP_072831123.1">
    <property type="nucleotide sequence ID" value="NZ_FQXP01000004.1"/>
</dbReference>
<reference evidence="1 2" key="1">
    <citation type="submission" date="2016-11" db="EMBL/GenBank/DDBJ databases">
        <authorList>
            <person name="Jaros S."/>
            <person name="Januszkiewicz K."/>
            <person name="Wedrychowicz H."/>
        </authorList>
    </citation>
    <scope>NUCLEOTIDE SEQUENCE [LARGE SCALE GENOMIC DNA]</scope>
    <source>
        <strain evidence="1 2">DSM 3089</strain>
    </source>
</reference>
<dbReference type="Proteomes" id="UP000184526">
    <property type="component" value="Unassembled WGS sequence"/>
</dbReference>
<protein>
    <submittedName>
        <fullName evidence="1">Uncharacterized protein</fullName>
    </submittedName>
</protein>